<dbReference type="EMBL" id="JBHRST010000006">
    <property type="protein sequence ID" value="MFC3097072.1"/>
    <property type="molecule type" value="Genomic_DNA"/>
</dbReference>
<organism evidence="1 2">
    <name type="scientific">Alteraurantiacibacter palmitatis</name>
    <dbReference type="NCBI Taxonomy" id="2054628"/>
    <lineage>
        <taxon>Bacteria</taxon>
        <taxon>Pseudomonadati</taxon>
        <taxon>Pseudomonadota</taxon>
        <taxon>Alphaproteobacteria</taxon>
        <taxon>Sphingomonadales</taxon>
        <taxon>Erythrobacteraceae</taxon>
        <taxon>Alteraurantiacibacter</taxon>
    </lineage>
</organism>
<name>A0ABV7E3L8_9SPHN</name>
<protein>
    <submittedName>
        <fullName evidence="1">Uncharacterized protein</fullName>
    </submittedName>
</protein>
<comment type="caution">
    <text evidence="1">The sequence shown here is derived from an EMBL/GenBank/DDBJ whole genome shotgun (WGS) entry which is preliminary data.</text>
</comment>
<reference evidence="2" key="1">
    <citation type="journal article" date="2019" name="Int. J. Syst. Evol. Microbiol.">
        <title>The Global Catalogue of Microorganisms (GCM) 10K type strain sequencing project: providing services to taxonomists for standard genome sequencing and annotation.</title>
        <authorList>
            <consortium name="The Broad Institute Genomics Platform"/>
            <consortium name="The Broad Institute Genome Sequencing Center for Infectious Disease"/>
            <person name="Wu L."/>
            <person name="Ma J."/>
        </authorList>
    </citation>
    <scope>NUCLEOTIDE SEQUENCE [LARGE SCALE GENOMIC DNA]</scope>
    <source>
        <strain evidence="2">KCTC 52607</strain>
    </source>
</reference>
<evidence type="ECO:0000313" key="2">
    <source>
        <dbReference type="Proteomes" id="UP001595456"/>
    </source>
</evidence>
<sequence>MGVDGIVPDMPPIRAPWIIDTLMDIGASEPGAMGPVPLSWGTIGQWQSCIGLELAPWLCRLLRRLSAEFVAESQNAREPDCPAPWTDITDGTNRPTVSRKVSQAFRALINSKE</sequence>
<proteinExistence type="predicted"/>
<gene>
    <name evidence="1" type="ORF">ACFODU_04585</name>
</gene>
<keyword evidence="2" id="KW-1185">Reference proteome</keyword>
<evidence type="ECO:0000313" key="1">
    <source>
        <dbReference type="EMBL" id="MFC3097072.1"/>
    </source>
</evidence>
<accession>A0ABV7E3L8</accession>
<dbReference type="RefSeq" id="WP_336927513.1">
    <property type="nucleotide sequence ID" value="NZ_JBANRO010000015.1"/>
</dbReference>
<dbReference type="Proteomes" id="UP001595456">
    <property type="component" value="Unassembled WGS sequence"/>
</dbReference>